<proteinExistence type="predicted"/>
<feature type="transmembrane region" description="Helical" evidence="5">
    <location>
        <begin position="216"/>
        <end position="236"/>
    </location>
</feature>
<keyword evidence="7" id="KW-1185">Reference proteome</keyword>
<feature type="transmembrane region" description="Helical" evidence="5">
    <location>
        <begin position="171"/>
        <end position="188"/>
    </location>
</feature>
<feature type="transmembrane region" description="Helical" evidence="5">
    <location>
        <begin position="270"/>
        <end position="290"/>
    </location>
</feature>
<evidence type="ECO:0000256" key="1">
    <source>
        <dbReference type="ARBA" id="ARBA00004141"/>
    </source>
</evidence>
<dbReference type="GO" id="GO:0016020">
    <property type="term" value="C:membrane"/>
    <property type="evidence" value="ECO:0007669"/>
    <property type="project" value="UniProtKB-SubCell"/>
</dbReference>
<dbReference type="Pfam" id="PF01040">
    <property type="entry name" value="UbiA"/>
    <property type="match status" value="1"/>
</dbReference>
<feature type="transmembrane region" description="Helical" evidence="5">
    <location>
        <begin position="21"/>
        <end position="38"/>
    </location>
</feature>
<name>A0A239H5K3_9ACTN</name>
<protein>
    <submittedName>
        <fullName evidence="6">4-hydroxybenzoate polyprenyltransferase</fullName>
    </submittedName>
</protein>
<evidence type="ECO:0000256" key="2">
    <source>
        <dbReference type="ARBA" id="ARBA00022692"/>
    </source>
</evidence>
<keyword evidence="6" id="KW-0808">Transferase</keyword>
<dbReference type="InterPro" id="IPR000537">
    <property type="entry name" value="UbiA_prenyltransferase"/>
</dbReference>
<dbReference type="GO" id="GO:0016765">
    <property type="term" value="F:transferase activity, transferring alkyl or aryl (other than methyl) groups"/>
    <property type="evidence" value="ECO:0007669"/>
    <property type="project" value="InterPro"/>
</dbReference>
<feature type="transmembrane region" description="Helical" evidence="5">
    <location>
        <begin position="118"/>
        <end position="136"/>
    </location>
</feature>
<dbReference type="Proteomes" id="UP000198362">
    <property type="component" value="Unassembled WGS sequence"/>
</dbReference>
<evidence type="ECO:0000256" key="4">
    <source>
        <dbReference type="ARBA" id="ARBA00023136"/>
    </source>
</evidence>
<sequence length="339" mass="36926">MAEQRTWHPAVAVLKISKVPFWFIWVTPFTFAYLASAPEGGSTHLWWFVVSVAGICLVESANCIHNELVDHEEDAANQPRRPSLVRSVGEPVLWRTAVGGYLVSLCGAIATGVLVNPVVAVMMLAAWLAAPIYNWGLRLKRRPGWAELDIAWATLFGYLAGWTWHQPLSTVPAVVWLVTFFFGVSALLKDLPDVVGDESVGAPGVFSLRNRFTRRVALTVIAGSPYLVLLALTATGQLPPRMLALAALSVIGAAVMVLGERAHTLETFILAYELAFSYVHLFMLVLFVLYSPGLLAVTVALCLLAGRTLALALQLAPRFAEPSFTWSGSWRVLTNATVS</sequence>
<gene>
    <name evidence="6" type="ORF">SAMN05421812_101699</name>
</gene>
<keyword evidence="3 5" id="KW-1133">Transmembrane helix</keyword>
<keyword evidence="2 5" id="KW-0812">Transmembrane</keyword>
<reference evidence="6 7" key="1">
    <citation type="submission" date="2017-06" db="EMBL/GenBank/DDBJ databases">
        <authorList>
            <person name="Kim H.J."/>
            <person name="Triplett B.A."/>
        </authorList>
    </citation>
    <scope>NUCLEOTIDE SEQUENCE [LARGE SCALE GENOMIC DNA]</scope>
    <source>
        <strain evidence="6 7">CGMCC 4.5593</strain>
    </source>
</reference>
<dbReference type="AlphaFoldDB" id="A0A239H5K3"/>
<feature type="transmembrane region" description="Helical" evidence="5">
    <location>
        <begin position="296"/>
        <end position="316"/>
    </location>
</feature>
<accession>A0A239H5K3</accession>
<keyword evidence="4 5" id="KW-0472">Membrane</keyword>
<organism evidence="6 7">
    <name type="scientific">Asanoa hainanensis</name>
    <dbReference type="NCBI Taxonomy" id="560556"/>
    <lineage>
        <taxon>Bacteria</taxon>
        <taxon>Bacillati</taxon>
        <taxon>Actinomycetota</taxon>
        <taxon>Actinomycetes</taxon>
        <taxon>Micromonosporales</taxon>
        <taxon>Micromonosporaceae</taxon>
        <taxon>Asanoa</taxon>
    </lineage>
</organism>
<evidence type="ECO:0000256" key="5">
    <source>
        <dbReference type="SAM" id="Phobius"/>
    </source>
</evidence>
<dbReference type="RefSeq" id="WP_179266032.1">
    <property type="nucleotide sequence ID" value="NZ_FZPH01000001.1"/>
</dbReference>
<feature type="transmembrane region" description="Helical" evidence="5">
    <location>
        <begin position="148"/>
        <end position="165"/>
    </location>
</feature>
<dbReference type="InterPro" id="IPR044878">
    <property type="entry name" value="UbiA_sf"/>
</dbReference>
<comment type="subcellular location">
    <subcellularLocation>
        <location evidence="1">Membrane</location>
        <topology evidence="1">Multi-pass membrane protein</topology>
    </subcellularLocation>
</comment>
<dbReference type="Gene3D" id="1.10.357.140">
    <property type="entry name" value="UbiA prenyltransferase"/>
    <property type="match status" value="1"/>
</dbReference>
<dbReference type="EMBL" id="FZPH01000001">
    <property type="protein sequence ID" value="SNS76451.1"/>
    <property type="molecule type" value="Genomic_DNA"/>
</dbReference>
<feature type="transmembrane region" description="Helical" evidence="5">
    <location>
        <begin position="242"/>
        <end position="258"/>
    </location>
</feature>
<evidence type="ECO:0000313" key="6">
    <source>
        <dbReference type="EMBL" id="SNS76451.1"/>
    </source>
</evidence>
<evidence type="ECO:0000313" key="7">
    <source>
        <dbReference type="Proteomes" id="UP000198362"/>
    </source>
</evidence>
<evidence type="ECO:0000256" key="3">
    <source>
        <dbReference type="ARBA" id="ARBA00022989"/>
    </source>
</evidence>